<dbReference type="EMBL" id="ASPP01025377">
    <property type="protein sequence ID" value="ETO08074.1"/>
    <property type="molecule type" value="Genomic_DNA"/>
</dbReference>
<evidence type="ECO:0000313" key="1">
    <source>
        <dbReference type="EMBL" id="ETO08074.1"/>
    </source>
</evidence>
<accession>X6M2G6</accession>
<organism evidence="1 2">
    <name type="scientific">Reticulomyxa filosa</name>
    <dbReference type="NCBI Taxonomy" id="46433"/>
    <lineage>
        <taxon>Eukaryota</taxon>
        <taxon>Sar</taxon>
        <taxon>Rhizaria</taxon>
        <taxon>Retaria</taxon>
        <taxon>Foraminifera</taxon>
        <taxon>Monothalamids</taxon>
        <taxon>Reticulomyxidae</taxon>
        <taxon>Reticulomyxa</taxon>
    </lineage>
</organism>
<comment type="caution">
    <text evidence="1">The sequence shown here is derived from an EMBL/GenBank/DDBJ whole genome shotgun (WGS) entry which is preliminary data.</text>
</comment>
<sequence length="165" mass="19748">MNRILSTQRQRAAWNLREEDSELISLEKRLKAIKRIRELEQKAITFYELEQASDPKEIFRVYEKCNKLLIKDLQEKRKECSHLKLTAAEYNFFSSIRSSKKVSIQNKKKIQQKRQQKYINILIHKRYAAWPILIKFVKITKIIFHAINIKLYPQICSGNLSLKLK</sequence>
<keyword evidence="2" id="KW-1185">Reference proteome</keyword>
<dbReference type="Proteomes" id="UP000023152">
    <property type="component" value="Unassembled WGS sequence"/>
</dbReference>
<evidence type="ECO:0000313" key="2">
    <source>
        <dbReference type="Proteomes" id="UP000023152"/>
    </source>
</evidence>
<name>X6M2G6_RETFI</name>
<reference evidence="1 2" key="1">
    <citation type="journal article" date="2013" name="Curr. Biol.">
        <title>The Genome of the Foraminiferan Reticulomyxa filosa.</title>
        <authorList>
            <person name="Glockner G."/>
            <person name="Hulsmann N."/>
            <person name="Schleicher M."/>
            <person name="Noegel A.A."/>
            <person name="Eichinger L."/>
            <person name="Gallinger C."/>
            <person name="Pawlowski J."/>
            <person name="Sierra R."/>
            <person name="Euteneuer U."/>
            <person name="Pillet L."/>
            <person name="Moustafa A."/>
            <person name="Platzer M."/>
            <person name="Groth M."/>
            <person name="Szafranski K."/>
            <person name="Schliwa M."/>
        </authorList>
    </citation>
    <scope>NUCLEOTIDE SEQUENCE [LARGE SCALE GENOMIC DNA]</scope>
</reference>
<dbReference type="AlphaFoldDB" id="X6M2G6"/>
<proteinExistence type="predicted"/>
<gene>
    <name evidence="1" type="ORF">RFI_29315</name>
</gene>
<protein>
    <submittedName>
        <fullName evidence="1">Uncharacterized protein</fullName>
    </submittedName>
</protein>